<gene>
    <name evidence="1" type="ordered locus">Tter_1337</name>
</gene>
<sequence length="74" mass="8664">MSRREFSRLCFFYLLLIPMLLLFAVCITCGSQAYELMDNYELSVFSIQSVVVIEFSLRNVYAFQELSSSLRTLF</sequence>
<organism evidence="1 2">
    <name type="scientific">Thermobaculum terrenum (strain ATCC BAA-798 / CCMEE 7001 / YNP1)</name>
    <dbReference type="NCBI Taxonomy" id="525904"/>
    <lineage>
        <taxon>Bacteria</taxon>
        <taxon>Bacillati</taxon>
        <taxon>Chloroflexota</taxon>
        <taxon>Chloroflexia</taxon>
        <taxon>Candidatus Thermobaculales</taxon>
        <taxon>Candidatus Thermobaculaceae</taxon>
        <taxon>Thermobaculum</taxon>
    </lineage>
</organism>
<evidence type="ECO:0000313" key="1">
    <source>
        <dbReference type="EMBL" id="ACZ42244.1"/>
    </source>
</evidence>
<dbReference type="STRING" id="525904.Tter_1337"/>
<keyword evidence="2" id="KW-1185">Reference proteome</keyword>
<name>D1CBS9_THET1</name>
<accession>D1CBS9</accession>
<dbReference type="KEGG" id="ttr:Tter_1337"/>
<dbReference type="AlphaFoldDB" id="D1CBS9"/>
<evidence type="ECO:0000313" key="2">
    <source>
        <dbReference type="Proteomes" id="UP000000323"/>
    </source>
</evidence>
<protein>
    <submittedName>
        <fullName evidence="1">Uncharacterized protein</fullName>
    </submittedName>
</protein>
<reference evidence="2" key="1">
    <citation type="journal article" date="2010" name="Stand. Genomic Sci.">
        <title>Complete genome sequence of 'Thermobaculum terrenum' type strain (YNP1).</title>
        <authorList>
            <person name="Kiss H."/>
            <person name="Cleland D."/>
            <person name="Lapidus A."/>
            <person name="Lucas S."/>
            <person name="Glavina Del Rio T."/>
            <person name="Nolan M."/>
            <person name="Tice H."/>
            <person name="Han C."/>
            <person name="Goodwin L."/>
            <person name="Pitluck S."/>
            <person name="Liolios K."/>
            <person name="Ivanova N."/>
            <person name="Mavromatis K."/>
            <person name="Ovchinnikova G."/>
            <person name="Pati A."/>
            <person name="Chen A."/>
            <person name="Palaniappan K."/>
            <person name="Land M."/>
            <person name="Hauser L."/>
            <person name="Chang Y."/>
            <person name="Jeffries C."/>
            <person name="Lu M."/>
            <person name="Brettin T."/>
            <person name="Detter J."/>
            <person name="Goker M."/>
            <person name="Tindall B."/>
            <person name="Beck B."/>
            <person name="McDermott T."/>
            <person name="Woyke T."/>
            <person name="Bristow J."/>
            <person name="Eisen J."/>
            <person name="Markowitz V."/>
            <person name="Hugenholtz P."/>
            <person name="Kyrpides N."/>
            <person name="Klenk H."/>
            <person name="Cheng J."/>
        </authorList>
    </citation>
    <scope>NUCLEOTIDE SEQUENCE [LARGE SCALE GENOMIC DNA]</scope>
    <source>
        <strain evidence="2">ATCC BAA-798 / YNP1</strain>
    </source>
</reference>
<proteinExistence type="predicted"/>
<dbReference type="HOGENOM" id="CLU_2686623_0_0_0"/>
<dbReference type="EMBL" id="CP001825">
    <property type="protein sequence ID" value="ACZ42244.1"/>
    <property type="molecule type" value="Genomic_DNA"/>
</dbReference>
<dbReference type="Proteomes" id="UP000000323">
    <property type="component" value="Chromosome 1"/>
</dbReference>